<dbReference type="HOGENOM" id="CLU_1031579_0_0_1"/>
<keyword evidence="4" id="KW-1185">Reference proteome</keyword>
<sequence length="270" mass="30852">MATTNQLTKKLRKMSLENDELTLKLAASRDIKKNQEKPDDSDELVQLRDENSKLKSQFEMSCRKVCFQSDEIQELTATTNELNKKLWKMSLKNDELILKLAASRDIASTNIDDFHKTELQMKKEITELKDQLNSKEKILDEKEATLNSTLQAKKVADEKVKEMHKSQLELELAHQKNWALTNKAAKATKTEGESMNSGATKTEKRTKGNWVGKLFDKRKTRQSQNQDGYAKLLETTGLKMVERAKILQDNAENIKAKGKALKKKAKAIQK</sequence>
<feature type="coiled-coil region" evidence="1">
    <location>
        <begin position="118"/>
        <end position="145"/>
    </location>
</feature>
<dbReference type="Proteomes" id="UP000000305">
    <property type="component" value="Unassembled WGS sequence"/>
</dbReference>
<proteinExistence type="predicted"/>
<dbReference type="AlphaFoldDB" id="E9GFC4"/>
<evidence type="ECO:0000256" key="2">
    <source>
        <dbReference type="SAM" id="MobiDB-lite"/>
    </source>
</evidence>
<evidence type="ECO:0000313" key="3">
    <source>
        <dbReference type="EMBL" id="EFX81836.1"/>
    </source>
</evidence>
<keyword evidence="1" id="KW-0175">Coiled coil</keyword>
<dbReference type="EMBL" id="GL732542">
    <property type="protein sequence ID" value="EFX81836.1"/>
    <property type="molecule type" value="Genomic_DNA"/>
</dbReference>
<organism evidence="3 4">
    <name type="scientific">Daphnia pulex</name>
    <name type="common">Water flea</name>
    <dbReference type="NCBI Taxonomy" id="6669"/>
    <lineage>
        <taxon>Eukaryota</taxon>
        <taxon>Metazoa</taxon>
        <taxon>Ecdysozoa</taxon>
        <taxon>Arthropoda</taxon>
        <taxon>Crustacea</taxon>
        <taxon>Branchiopoda</taxon>
        <taxon>Diplostraca</taxon>
        <taxon>Cladocera</taxon>
        <taxon>Anomopoda</taxon>
        <taxon>Daphniidae</taxon>
        <taxon>Daphnia</taxon>
    </lineage>
</organism>
<evidence type="ECO:0000313" key="4">
    <source>
        <dbReference type="Proteomes" id="UP000000305"/>
    </source>
</evidence>
<reference evidence="3 4" key="1">
    <citation type="journal article" date="2011" name="Science">
        <title>The ecoresponsive genome of Daphnia pulex.</title>
        <authorList>
            <person name="Colbourne J.K."/>
            <person name="Pfrender M.E."/>
            <person name="Gilbert D."/>
            <person name="Thomas W.K."/>
            <person name="Tucker A."/>
            <person name="Oakley T.H."/>
            <person name="Tokishita S."/>
            <person name="Aerts A."/>
            <person name="Arnold G.J."/>
            <person name="Basu M.K."/>
            <person name="Bauer D.J."/>
            <person name="Caceres C.E."/>
            <person name="Carmel L."/>
            <person name="Casola C."/>
            <person name="Choi J.H."/>
            <person name="Detter J.C."/>
            <person name="Dong Q."/>
            <person name="Dusheyko S."/>
            <person name="Eads B.D."/>
            <person name="Frohlich T."/>
            <person name="Geiler-Samerotte K.A."/>
            <person name="Gerlach D."/>
            <person name="Hatcher P."/>
            <person name="Jogdeo S."/>
            <person name="Krijgsveld J."/>
            <person name="Kriventseva E.V."/>
            <person name="Kultz D."/>
            <person name="Laforsch C."/>
            <person name="Lindquist E."/>
            <person name="Lopez J."/>
            <person name="Manak J.R."/>
            <person name="Muller J."/>
            <person name="Pangilinan J."/>
            <person name="Patwardhan R.P."/>
            <person name="Pitluck S."/>
            <person name="Pritham E.J."/>
            <person name="Rechtsteiner A."/>
            <person name="Rho M."/>
            <person name="Rogozin I.B."/>
            <person name="Sakarya O."/>
            <person name="Salamov A."/>
            <person name="Schaack S."/>
            <person name="Shapiro H."/>
            <person name="Shiga Y."/>
            <person name="Skalitzky C."/>
            <person name="Smith Z."/>
            <person name="Souvorov A."/>
            <person name="Sung W."/>
            <person name="Tang Z."/>
            <person name="Tsuchiya D."/>
            <person name="Tu H."/>
            <person name="Vos H."/>
            <person name="Wang M."/>
            <person name="Wolf Y.I."/>
            <person name="Yamagata H."/>
            <person name="Yamada T."/>
            <person name="Ye Y."/>
            <person name="Shaw J.R."/>
            <person name="Andrews J."/>
            <person name="Crease T.J."/>
            <person name="Tang H."/>
            <person name="Lucas S.M."/>
            <person name="Robertson H.M."/>
            <person name="Bork P."/>
            <person name="Koonin E.V."/>
            <person name="Zdobnov E.M."/>
            <person name="Grigoriev I.V."/>
            <person name="Lynch M."/>
            <person name="Boore J.L."/>
        </authorList>
    </citation>
    <scope>NUCLEOTIDE SEQUENCE [LARGE SCALE GENOMIC DNA]</scope>
</reference>
<evidence type="ECO:0000256" key="1">
    <source>
        <dbReference type="SAM" id="Coils"/>
    </source>
</evidence>
<name>E9GFC4_DAPPU</name>
<accession>E9GFC4</accession>
<protein>
    <submittedName>
        <fullName evidence="3">Uncharacterized protein</fullName>
    </submittedName>
</protein>
<dbReference type="KEGG" id="dpx:DAPPUDRAFT_102088"/>
<feature type="region of interest" description="Disordered" evidence="2">
    <location>
        <begin position="186"/>
        <end position="205"/>
    </location>
</feature>
<gene>
    <name evidence="3" type="ORF">DAPPUDRAFT_102088</name>
</gene>
<dbReference type="InParanoid" id="E9GFC4"/>